<reference evidence="4 5" key="2">
    <citation type="journal article" date="2010" name="Stand. Genomic Sci.">
        <title>Complete genome sequence of Nakamurella multipartita type strain (Y-104).</title>
        <authorList>
            <person name="Tice H."/>
            <person name="Mayilraj S."/>
            <person name="Sims D."/>
            <person name="Lapidus A."/>
            <person name="Nolan M."/>
            <person name="Lucas S."/>
            <person name="Glavina Del Rio T."/>
            <person name="Copeland A."/>
            <person name="Cheng J.F."/>
            <person name="Meincke L."/>
            <person name="Bruce D."/>
            <person name="Goodwin L."/>
            <person name="Pitluck S."/>
            <person name="Ivanova N."/>
            <person name="Mavromatis K."/>
            <person name="Ovchinnikova G."/>
            <person name="Pati A."/>
            <person name="Chen A."/>
            <person name="Palaniappan K."/>
            <person name="Land M."/>
            <person name="Hauser L."/>
            <person name="Chang Y.J."/>
            <person name="Jeffries C.D."/>
            <person name="Detter J.C."/>
            <person name="Brettin T."/>
            <person name="Rohde M."/>
            <person name="Goker M."/>
            <person name="Bristow J."/>
            <person name="Eisen J.A."/>
            <person name="Markowitz V."/>
            <person name="Hugenholtz P."/>
            <person name="Kyrpides N.C."/>
            <person name="Klenk H.P."/>
            <person name="Chen F."/>
        </authorList>
    </citation>
    <scope>NUCLEOTIDE SEQUENCE [LARGE SCALE GENOMIC DNA]</scope>
    <source>
        <strain evidence="5">ATCC 700099 / DSM 44233 / CIP 104796 / JCM 9543 / NBRC 105858 / Y-104</strain>
    </source>
</reference>
<proteinExistence type="predicted"/>
<protein>
    <submittedName>
        <fullName evidence="4">Transcriptional regulator, PucR family</fullName>
    </submittedName>
</protein>
<feature type="compositionally biased region" description="Low complexity" evidence="1">
    <location>
        <begin position="437"/>
        <end position="446"/>
    </location>
</feature>
<dbReference type="InterPro" id="IPR025736">
    <property type="entry name" value="PucR_C-HTH_dom"/>
</dbReference>
<feature type="region of interest" description="Disordered" evidence="1">
    <location>
        <begin position="316"/>
        <end position="378"/>
    </location>
</feature>
<name>C8XA32_NAKMY</name>
<dbReference type="RefSeq" id="WP_015750040.1">
    <property type="nucleotide sequence ID" value="NC_013235.1"/>
</dbReference>
<dbReference type="eggNOG" id="COG2508">
    <property type="taxonomic scope" value="Bacteria"/>
</dbReference>
<dbReference type="Pfam" id="PF13556">
    <property type="entry name" value="HTH_30"/>
    <property type="match status" value="1"/>
</dbReference>
<gene>
    <name evidence="4" type="ordered locus">Namu_4959</name>
</gene>
<dbReference type="OrthoDB" id="8450798at2"/>
<dbReference type="KEGG" id="nml:Namu_4959"/>
<evidence type="ECO:0000259" key="2">
    <source>
        <dbReference type="Pfam" id="PF07905"/>
    </source>
</evidence>
<dbReference type="PANTHER" id="PTHR33744:SF1">
    <property type="entry name" value="DNA-BINDING TRANSCRIPTIONAL ACTIVATOR ADER"/>
    <property type="match status" value="1"/>
</dbReference>
<evidence type="ECO:0000259" key="3">
    <source>
        <dbReference type="Pfam" id="PF13556"/>
    </source>
</evidence>
<dbReference type="InParanoid" id="C8XA32"/>
<evidence type="ECO:0000256" key="1">
    <source>
        <dbReference type="SAM" id="MobiDB-lite"/>
    </source>
</evidence>
<dbReference type="AlphaFoldDB" id="C8XA32"/>
<dbReference type="InterPro" id="IPR012914">
    <property type="entry name" value="PucR_dom"/>
</dbReference>
<evidence type="ECO:0000313" key="5">
    <source>
        <dbReference type="Proteomes" id="UP000002218"/>
    </source>
</evidence>
<dbReference type="STRING" id="479431.Namu_4959"/>
<organism evidence="4 5">
    <name type="scientific">Nakamurella multipartita (strain ATCC 700099 / DSM 44233 / CIP 104796 / JCM 9543 / NBRC 105858 / Y-104)</name>
    <name type="common">Microsphaera multipartita</name>
    <dbReference type="NCBI Taxonomy" id="479431"/>
    <lineage>
        <taxon>Bacteria</taxon>
        <taxon>Bacillati</taxon>
        <taxon>Actinomycetota</taxon>
        <taxon>Actinomycetes</taxon>
        <taxon>Nakamurellales</taxon>
        <taxon>Nakamurellaceae</taxon>
        <taxon>Nakamurella</taxon>
    </lineage>
</organism>
<sequence length="598" mass="61977">MALTVRELAQLPELGVHLIAGAAPGAPDPITWVHVSELDDPTPFLSGGELLLTTGLFVRDGLDLAGYVGKLRDAGVRGLGFGVGLSFAEIPDELVRAADALGLPLLRVPRRTPFIALSRAVSSALAADEYAAVARTFTAQQELTRAALSLQSPARLIRLLARKIDGWAVLLDERGAALATSSERAAAVVPVVAVEVARLRDHRGSIGAGFEIDVDGRTDTVSLQPVGAGTRRRGFLAVGRPGPLPSADRHLVNAAVMLLTLGFEQDATRPDALAEVRSVALDLALDGHLDLARTLADRVGATWPPDPLVVLVAPARPAPPSRADHPLPRADHPLPRADHPLPRADQLRRRGSTSTDWDGWDGSQRHHPRGRSARVGGAVSGAVWTTDRDGDLIVLTAADGAEAAAAELAAELAAALPASSASPTPASPTPASPTPASPITATAAAPPTGPPAGPADPAAGARPVGRSAPTPATGLPAALTQARQAAAAAAARGLPTLGFDAIATTGIEGLWDPRRAAAFAASLLAPLVEHDRTGRGELVASLRAWLEHHGQWDPAAAALGVHRHTLRRRMTLAGQLLGRDLDSPTVRSELWLALQLLG</sequence>
<dbReference type="InterPro" id="IPR042070">
    <property type="entry name" value="PucR_C-HTH_sf"/>
</dbReference>
<feature type="domain" description="PucR C-terminal helix-turn-helix" evidence="3">
    <location>
        <begin position="538"/>
        <end position="595"/>
    </location>
</feature>
<feature type="compositionally biased region" description="Basic and acidic residues" evidence="1">
    <location>
        <begin position="322"/>
        <end position="348"/>
    </location>
</feature>
<feature type="domain" description="Purine catabolism PurC-like" evidence="2">
    <location>
        <begin position="7"/>
        <end position="125"/>
    </location>
</feature>
<dbReference type="InterPro" id="IPR051448">
    <property type="entry name" value="CdaR-like_regulators"/>
</dbReference>
<feature type="region of interest" description="Disordered" evidence="1">
    <location>
        <begin position="419"/>
        <end position="474"/>
    </location>
</feature>
<dbReference type="EMBL" id="CP001737">
    <property type="protein sequence ID" value="ACV81232.1"/>
    <property type="molecule type" value="Genomic_DNA"/>
</dbReference>
<dbReference type="Gene3D" id="1.10.10.2840">
    <property type="entry name" value="PucR C-terminal helix-turn-helix domain"/>
    <property type="match status" value="1"/>
</dbReference>
<keyword evidence="5" id="KW-1185">Reference proteome</keyword>
<dbReference type="HOGENOM" id="CLU_017436_4_1_11"/>
<dbReference type="Proteomes" id="UP000002218">
    <property type="component" value="Chromosome"/>
</dbReference>
<accession>C8XA32</accession>
<feature type="compositionally biased region" description="Pro residues" evidence="1">
    <location>
        <begin position="425"/>
        <end position="436"/>
    </location>
</feature>
<dbReference type="PANTHER" id="PTHR33744">
    <property type="entry name" value="CARBOHYDRATE DIACID REGULATOR"/>
    <property type="match status" value="1"/>
</dbReference>
<reference evidence="5" key="1">
    <citation type="submission" date="2009-09" db="EMBL/GenBank/DDBJ databases">
        <title>The complete genome of Nakamurella multipartita DSM 44233.</title>
        <authorList>
            <consortium name="US DOE Joint Genome Institute (JGI-PGF)"/>
            <person name="Lucas S."/>
            <person name="Copeland A."/>
            <person name="Lapidus A."/>
            <person name="Glavina del Rio T."/>
            <person name="Dalin E."/>
            <person name="Tice H."/>
            <person name="Bruce D."/>
            <person name="Goodwin L."/>
            <person name="Pitluck S."/>
            <person name="Kyrpides N."/>
            <person name="Mavromatis K."/>
            <person name="Ivanova N."/>
            <person name="Ovchinnikova G."/>
            <person name="Sims D."/>
            <person name="Meincke L."/>
            <person name="Brettin T."/>
            <person name="Detter J.C."/>
            <person name="Han C."/>
            <person name="Larimer F."/>
            <person name="Land M."/>
            <person name="Hauser L."/>
            <person name="Markowitz V."/>
            <person name="Cheng J.-F."/>
            <person name="Hugenholtz P."/>
            <person name="Woyke T."/>
            <person name="Wu D."/>
            <person name="Klenk H.-P."/>
            <person name="Eisen J.A."/>
        </authorList>
    </citation>
    <scope>NUCLEOTIDE SEQUENCE [LARGE SCALE GENOMIC DNA]</scope>
    <source>
        <strain evidence="5">ATCC 700099 / DSM 44233 / CIP 104796 / JCM 9543 / NBRC 105858 / Y-104</strain>
    </source>
</reference>
<dbReference type="Pfam" id="PF07905">
    <property type="entry name" value="PucR"/>
    <property type="match status" value="1"/>
</dbReference>
<evidence type="ECO:0000313" key="4">
    <source>
        <dbReference type="EMBL" id="ACV81232.1"/>
    </source>
</evidence>